<dbReference type="Gene3D" id="3.20.20.120">
    <property type="entry name" value="Enolase-like C-terminal domain"/>
    <property type="match status" value="1"/>
</dbReference>
<comment type="catalytic activity">
    <reaction evidence="4">
        <text>(1R,6R)-6-hydroxy-2-succinyl-cyclohexa-2,4-diene-1-carboxylate = 2-succinylbenzoate + H2O</text>
        <dbReference type="Rhea" id="RHEA:10196"/>
        <dbReference type="ChEBI" id="CHEBI:15377"/>
        <dbReference type="ChEBI" id="CHEBI:18325"/>
        <dbReference type="ChEBI" id="CHEBI:58689"/>
        <dbReference type="EC" id="4.2.1.113"/>
    </reaction>
</comment>
<keyword evidence="2 4" id="KW-0460">Magnesium</keyword>
<comment type="cofactor">
    <cofactor evidence="4">
        <name>a divalent metal cation</name>
        <dbReference type="ChEBI" id="CHEBI:60240"/>
    </cofactor>
</comment>
<dbReference type="Pfam" id="PF13378">
    <property type="entry name" value="MR_MLE_C"/>
    <property type="match status" value="1"/>
</dbReference>
<dbReference type="InterPro" id="IPR013342">
    <property type="entry name" value="Mandelate_racemase_C"/>
</dbReference>
<accession>A0AA96F7F5</accession>
<comment type="pathway">
    <text evidence="4">Quinol/quinone metabolism; 1,4-dihydroxy-2-naphthoate biosynthesis; 1,4-dihydroxy-2-naphthoate from chorismate: step 4/7.</text>
</comment>
<dbReference type="InterPro" id="IPR010196">
    <property type="entry name" value="OSB_synthase_MenC1"/>
</dbReference>
<keyword evidence="4" id="KW-0474">Menaquinone biosynthesis</keyword>
<dbReference type="AlphaFoldDB" id="A0AA96F7F5"/>
<dbReference type="CDD" id="cd03320">
    <property type="entry name" value="OSBS"/>
    <property type="match status" value="1"/>
</dbReference>
<feature type="binding site" evidence="4">
    <location>
        <position position="132"/>
    </location>
    <ligand>
        <name>Mg(2+)</name>
        <dbReference type="ChEBI" id="CHEBI:18420"/>
    </ligand>
</feature>
<dbReference type="SUPFAM" id="SSF51604">
    <property type="entry name" value="Enolase C-terminal domain-like"/>
    <property type="match status" value="1"/>
</dbReference>
<feature type="binding site" evidence="4">
    <location>
        <position position="188"/>
    </location>
    <ligand>
        <name>Mg(2+)</name>
        <dbReference type="ChEBI" id="CHEBI:18420"/>
    </ligand>
</feature>
<dbReference type="EC" id="4.2.1.113" evidence="4"/>
<comment type="function">
    <text evidence="4">Converts 2-succinyl-6-hydroxy-2,4-cyclohexadiene-1-carboxylate (SHCHC) to 2-succinylbenzoate (OSB).</text>
</comment>
<evidence type="ECO:0000259" key="5">
    <source>
        <dbReference type="SMART" id="SM00922"/>
    </source>
</evidence>
<proteinExistence type="inferred from homology"/>
<sequence>MEFRPFRVPLSTRFRGVTERSGVLVRGTAPDGSDAWGEYSPFADYTPDRASRWWAAAMEAANGLWPAAVRDSVPVNSIVPELPAGRAAQLAVANGCTTAKVKVAGTVSLKDDVRRVEAVARALGPAGRVRVDANGAWDVDTAVRSLKELDAAARAGGGGGLEYVEQPCRTAAELAEVRRRTHVLVAADESVRIPGDADEVMRLGAADILVLKAAPMGGVRVCLDVVDRYDVPIVVSSAMESSVGLAAGLALALAVDHLPYACGLGTSALLAADTVSEPLVPVDGEMRLRPLEVIV</sequence>
<feature type="active site" description="Proton acceptor" evidence="4">
    <location>
        <position position="212"/>
    </location>
</feature>
<feature type="domain" description="Mandelate racemase/muconate lactonizing enzyme C-terminal" evidence="5">
    <location>
        <begin position="80"/>
        <end position="184"/>
    </location>
</feature>
<dbReference type="InterPro" id="IPR036849">
    <property type="entry name" value="Enolase-like_C_sf"/>
</dbReference>
<feature type="binding site" evidence="4">
    <location>
        <position position="165"/>
    </location>
    <ligand>
        <name>Mg(2+)</name>
        <dbReference type="ChEBI" id="CHEBI:18420"/>
    </ligand>
</feature>
<keyword evidence="1 4" id="KW-0479">Metal-binding</keyword>
<feature type="active site" description="Proton donor" evidence="4">
    <location>
        <position position="102"/>
    </location>
</feature>
<dbReference type="SFLD" id="SFLDS00001">
    <property type="entry name" value="Enolase"/>
    <property type="match status" value="1"/>
</dbReference>
<dbReference type="SUPFAM" id="SSF54826">
    <property type="entry name" value="Enolase N-terminal domain-like"/>
    <property type="match status" value="1"/>
</dbReference>
<dbReference type="SMART" id="SM00922">
    <property type="entry name" value="MR_MLE"/>
    <property type="match status" value="1"/>
</dbReference>
<reference evidence="6 7" key="1">
    <citation type="submission" date="2023-09" db="EMBL/GenBank/DDBJ databases">
        <title>Demequina sp. a novel bacteria isolated from Capsicum annuum.</title>
        <authorList>
            <person name="Humaira Z."/>
            <person name="Lee J."/>
            <person name="Cho D."/>
        </authorList>
    </citation>
    <scope>NUCLEOTIDE SEQUENCE [LARGE SCALE GENOMIC DNA]</scope>
    <source>
        <strain evidence="6 7">OYTSA14</strain>
    </source>
</reference>
<comment type="similarity">
    <text evidence="4">Belongs to the mandelate racemase/muconate lactonizing enzyme family. MenC type 1 subfamily.</text>
</comment>
<keyword evidence="3 4" id="KW-0456">Lyase</keyword>
<evidence type="ECO:0000313" key="7">
    <source>
        <dbReference type="Proteomes" id="UP001304125"/>
    </source>
</evidence>
<dbReference type="GO" id="GO:0000287">
    <property type="term" value="F:magnesium ion binding"/>
    <property type="evidence" value="ECO:0007669"/>
    <property type="project" value="UniProtKB-UniRule"/>
</dbReference>
<protein>
    <recommendedName>
        <fullName evidence="4">o-succinylbenzoate synthase</fullName>
        <shortName evidence="4">OSB synthase</shortName>
        <shortName evidence="4">OSBS</shortName>
        <ecNumber evidence="4">4.2.1.113</ecNumber>
    </recommendedName>
    <alternativeName>
        <fullName evidence="4">4-(2'-carboxyphenyl)-4-oxybutyric acid synthase</fullName>
    </alternativeName>
    <alternativeName>
        <fullName evidence="4">o-succinylbenzoic acid synthase</fullName>
    </alternativeName>
</protein>
<evidence type="ECO:0000256" key="1">
    <source>
        <dbReference type="ARBA" id="ARBA00022723"/>
    </source>
</evidence>
<dbReference type="PANTHER" id="PTHR48073">
    <property type="entry name" value="O-SUCCINYLBENZOATE SYNTHASE-RELATED"/>
    <property type="match status" value="1"/>
</dbReference>
<dbReference type="RefSeq" id="WP_313497677.1">
    <property type="nucleotide sequence ID" value="NZ_CP134879.1"/>
</dbReference>
<organism evidence="6 7">
    <name type="scientific">Demequina capsici</name>
    <dbReference type="NCBI Taxonomy" id="3075620"/>
    <lineage>
        <taxon>Bacteria</taxon>
        <taxon>Bacillati</taxon>
        <taxon>Actinomycetota</taxon>
        <taxon>Actinomycetes</taxon>
        <taxon>Micrococcales</taxon>
        <taxon>Demequinaceae</taxon>
        <taxon>Demequina</taxon>
    </lineage>
</organism>
<keyword evidence="7" id="KW-1185">Reference proteome</keyword>
<dbReference type="PANTHER" id="PTHR48073:SF2">
    <property type="entry name" value="O-SUCCINYLBENZOATE SYNTHASE"/>
    <property type="match status" value="1"/>
</dbReference>
<evidence type="ECO:0000313" key="6">
    <source>
        <dbReference type="EMBL" id="WNM24182.1"/>
    </source>
</evidence>
<dbReference type="SFLD" id="SFLDF00009">
    <property type="entry name" value="o-succinylbenzoate_synthase"/>
    <property type="match status" value="1"/>
</dbReference>
<evidence type="ECO:0000256" key="3">
    <source>
        <dbReference type="ARBA" id="ARBA00023239"/>
    </source>
</evidence>
<dbReference type="HAMAP" id="MF_00470">
    <property type="entry name" value="MenC_1"/>
    <property type="match status" value="1"/>
</dbReference>
<name>A0AA96F7F5_9MICO</name>
<dbReference type="InterPro" id="IPR029017">
    <property type="entry name" value="Enolase-like_N"/>
</dbReference>
<dbReference type="Pfam" id="PF18374">
    <property type="entry name" value="Enolase_like_N"/>
    <property type="match status" value="1"/>
</dbReference>
<dbReference type="Proteomes" id="UP001304125">
    <property type="component" value="Chromosome"/>
</dbReference>
<dbReference type="EMBL" id="CP134879">
    <property type="protein sequence ID" value="WNM24182.1"/>
    <property type="molecule type" value="Genomic_DNA"/>
</dbReference>
<dbReference type="SFLD" id="SFLDG00180">
    <property type="entry name" value="muconate_cycloisomerase"/>
    <property type="match status" value="1"/>
</dbReference>
<evidence type="ECO:0000256" key="2">
    <source>
        <dbReference type="ARBA" id="ARBA00022842"/>
    </source>
</evidence>
<dbReference type="GO" id="GO:0009234">
    <property type="term" value="P:menaquinone biosynthetic process"/>
    <property type="evidence" value="ECO:0007669"/>
    <property type="project" value="UniProtKB-UniRule"/>
</dbReference>
<comment type="pathway">
    <text evidence="4">Quinol/quinone metabolism; menaquinone biosynthesis.</text>
</comment>
<dbReference type="InterPro" id="IPR029065">
    <property type="entry name" value="Enolase_C-like"/>
</dbReference>
<dbReference type="GO" id="GO:0043748">
    <property type="term" value="F:O-succinylbenzoate synthase activity"/>
    <property type="evidence" value="ECO:0007669"/>
    <property type="project" value="UniProtKB-EC"/>
</dbReference>
<evidence type="ECO:0000256" key="4">
    <source>
        <dbReference type="HAMAP-Rule" id="MF_00470"/>
    </source>
</evidence>
<gene>
    <name evidence="4" type="primary">menC</name>
    <name evidence="6" type="ORF">RN606_12570</name>
</gene>
<dbReference type="NCBIfam" id="NF002782">
    <property type="entry name" value="PRK02901.1"/>
    <property type="match status" value="1"/>
</dbReference>